<sequence>NILITHNSVDVNSIISAIHFVDSIAYDFVTFEDVEISCNYIVNHNTAGCGISCGAHQDAFKFDRPVISSNYIHLCDAGINSGNLYDADVSNNLFENNLNCGAQIGVLGGSVTDNKFEGIYQDGGDALQLWGGEWETAASTDVLIEGNTITYNDISPEYPTHGIRLRPPVGTDPGIDGSTIHIHNNNFIDGGLKPRRICH</sequence>
<organism evidence="1">
    <name type="scientific">marine sediment metagenome</name>
    <dbReference type="NCBI Taxonomy" id="412755"/>
    <lineage>
        <taxon>unclassified sequences</taxon>
        <taxon>metagenomes</taxon>
        <taxon>ecological metagenomes</taxon>
    </lineage>
</organism>
<comment type="caution">
    <text evidence="1">The sequence shown here is derived from an EMBL/GenBank/DDBJ whole genome shotgun (WGS) entry which is preliminary data.</text>
</comment>
<dbReference type="AlphaFoldDB" id="X1W1L0"/>
<dbReference type="EMBL" id="BARW01037016">
    <property type="protein sequence ID" value="GAJ22140.1"/>
    <property type="molecule type" value="Genomic_DNA"/>
</dbReference>
<dbReference type="Gene3D" id="2.160.20.10">
    <property type="entry name" value="Single-stranded right-handed beta-helix, Pectin lyase-like"/>
    <property type="match status" value="1"/>
</dbReference>
<feature type="non-terminal residue" evidence="1">
    <location>
        <position position="1"/>
    </location>
</feature>
<accession>X1W1L0</accession>
<dbReference type="InterPro" id="IPR011050">
    <property type="entry name" value="Pectin_lyase_fold/virulence"/>
</dbReference>
<name>X1W1L0_9ZZZZ</name>
<gene>
    <name evidence="1" type="ORF">S12H4_57283</name>
</gene>
<protein>
    <recommendedName>
        <fullName evidence="2">Right handed beta helix domain-containing protein</fullName>
    </recommendedName>
</protein>
<dbReference type="InterPro" id="IPR012334">
    <property type="entry name" value="Pectin_lyas_fold"/>
</dbReference>
<dbReference type="SUPFAM" id="SSF51126">
    <property type="entry name" value="Pectin lyase-like"/>
    <property type="match status" value="1"/>
</dbReference>
<evidence type="ECO:0008006" key="2">
    <source>
        <dbReference type="Google" id="ProtNLM"/>
    </source>
</evidence>
<evidence type="ECO:0000313" key="1">
    <source>
        <dbReference type="EMBL" id="GAJ22140.1"/>
    </source>
</evidence>
<reference evidence="1" key="1">
    <citation type="journal article" date="2014" name="Front. Microbiol.">
        <title>High frequency of phylogenetically diverse reductive dehalogenase-homologous genes in deep subseafloor sedimentary metagenomes.</title>
        <authorList>
            <person name="Kawai M."/>
            <person name="Futagami T."/>
            <person name="Toyoda A."/>
            <person name="Takaki Y."/>
            <person name="Nishi S."/>
            <person name="Hori S."/>
            <person name="Arai W."/>
            <person name="Tsubouchi T."/>
            <person name="Morono Y."/>
            <person name="Uchiyama I."/>
            <person name="Ito T."/>
            <person name="Fujiyama A."/>
            <person name="Inagaki F."/>
            <person name="Takami H."/>
        </authorList>
    </citation>
    <scope>NUCLEOTIDE SEQUENCE</scope>
    <source>
        <strain evidence="1">Expedition CK06-06</strain>
    </source>
</reference>
<proteinExistence type="predicted"/>